<sequence length="57" mass="6130">KTGVIRFIGATEFSPGPWVGVELDKAGGKNDGSVSGVRYFACKPRFGSFVRPDKVKI</sequence>
<dbReference type="SMART" id="SM01052">
    <property type="entry name" value="CAP_GLY"/>
    <property type="match status" value="1"/>
</dbReference>
<feature type="non-terminal residue" evidence="2">
    <location>
        <position position="57"/>
    </location>
</feature>
<dbReference type="SUPFAM" id="SSF74924">
    <property type="entry name" value="Cap-Gly domain"/>
    <property type="match status" value="1"/>
</dbReference>
<feature type="non-terminal residue" evidence="2">
    <location>
        <position position="1"/>
    </location>
</feature>
<dbReference type="eggNOG" id="KOG0241">
    <property type="taxonomic scope" value="Eukaryota"/>
</dbReference>
<dbReference type="PANTHER" id="PTHR18916:SF89">
    <property type="entry name" value="CAP-GLY DOMAIN-CONTAINING PROTEIN"/>
    <property type="match status" value="1"/>
</dbReference>
<name>A7T1F2_NEMVE</name>
<keyword evidence="3" id="KW-1185">Reference proteome</keyword>
<dbReference type="PANTHER" id="PTHR18916">
    <property type="entry name" value="DYNACTIN 1-RELATED MICROTUBULE-BINDING"/>
    <property type="match status" value="1"/>
</dbReference>
<accession>A7T1F2</accession>
<organism evidence="2 3">
    <name type="scientific">Nematostella vectensis</name>
    <name type="common">Starlet sea anemone</name>
    <dbReference type="NCBI Taxonomy" id="45351"/>
    <lineage>
        <taxon>Eukaryota</taxon>
        <taxon>Metazoa</taxon>
        <taxon>Cnidaria</taxon>
        <taxon>Anthozoa</taxon>
        <taxon>Hexacorallia</taxon>
        <taxon>Actiniaria</taxon>
        <taxon>Edwardsiidae</taxon>
        <taxon>Nematostella</taxon>
    </lineage>
</organism>
<dbReference type="PROSITE" id="PS50245">
    <property type="entry name" value="CAP_GLY_2"/>
    <property type="match status" value="1"/>
</dbReference>
<dbReference type="Proteomes" id="UP000001593">
    <property type="component" value="Unassembled WGS sequence"/>
</dbReference>
<protein>
    <recommendedName>
        <fullName evidence="1">CAP-Gly domain-containing protein</fullName>
    </recommendedName>
</protein>
<dbReference type="HOGENOM" id="CLU_178982_2_0_1"/>
<dbReference type="InterPro" id="IPR036859">
    <property type="entry name" value="CAP-Gly_dom_sf"/>
</dbReference>
<dbReference type="PhylomeDB" id="A7T1F2"/>
<evidence type="ECO:0000313" key="3">
    <source>
        <dbReference type="Proteomes" id="UP000001593"/>
    </source>
</evidence>
<dbReference type="KEGG" id="nve:5500947"/>
<dbReference type="Pfam" id="PF01302">
    <property type="entry name" value="CAP_GLY"/>
    <property type="match status" value="1"/>
</dbReference>
<dbReference type="Gene3D" id="2.30.30.190">
    <property type="entry name" value="CAP Gly-rich-like domain"/>
    <property type="match status" value="1"/>
</dbReference>
<dbReference type="EMBL" id="DS470103">
    <property type="protein sequence ID" value="EDO30218.1"/>
    <property type="molecule type" value="Genomic_DNA"/>
</dbReference>
<evidence type="ECO:0000259" key="1">
    <source>
        <dbReference type="PROSITE" id="PS50245"/>
    </source>
</evidence>
<dbReference type="InParanoid" id="A7T1F2"/>
<gene>
    <name evidence="2" type="ORF">NEMVEDRAFT_v1g47413</name>
</gene>
<dbReference type="OMA" id="VRRTECK"/>
<dbReference type="PROSITE" id="PS00845">
    <property type="entry name" value="CAP_GLY_1"/>
    <property type="match status" value="1"/>
</dbReference>
<dbReference type="InterPro" id="IPR000938">
    <property type="entry name" value="CAP-Gly_domain"/>
</dbReference>
<dbReference type="STRING" id="45351.A7T1F2"/>
<dbReference type="AlphaFoldDB" id="A7T1F2"/>
<feature type="domain" description="CAP-Gly" evidence="1">
    <location>
        <begin position="9"/>
        <end position="51"/>
    </location>
</feature>
<proteinExistence type="predicted"/>
<evidence type="ECO:0000313" key="2">
    <source>
        <dbReference type="EMBL" id="EDO30218.1"/>
    </source>
</evidence>
<reference evidence="2 3" key="1">
    <citation type="journal article" date="2007" name="Science">
        <title>Sea anemone genome reveals ancestral eumetazoan gene repertoire and genomic organization.</title>
        <authorList>
            <person name="Putnam N.H."/>
            <person name="Srivastava M."/>
            <person name="Hellsten U."/>
            <person name="Dirks B."/>
            <person name="Chapman J."/>
            <person name="Salamov A."/>
            <person name="Terry A."/>
            <person name="Shapiro H."/>
            <person name="Lindquist E."/>
            <person name="Kapitonov V.V."/>
            <person name="Jurka J."/>
            <person name="Genikhovich G."/>
            <person name="Grigoriev I.V."/>
            <person name="Lucas S.M."/>
            <person name="Steele R.E."/>
            <person name="Finnerty J.R."/>
            <person name="Technau U."/>
            <person name="Martindale M.Q."/>
            <person name="Rokhsar D.S."/>
        </authorList>
    </citation>
    <scope>NUCLEOTIDE SEQUENCE [LARGE SCALE GENOMIC DNA]</scope>
    <source>
        <strain evidence="3">CH2 X CH6</strain>
    </source>
</reference>